<dbReference type="PROSITE" id="PS51371">
    <property type="entry name" value="CBS"/>
    <property type="match status" value="2"/>
</dbReference>
<keyword evidence="3 8" id="KW-0547">Nucleotide-binding</keyword>
<evidence type="ECO:0000256" key="2">
    <source>
        <dbReference type="ARBA" id="ARBA00022448"/>
    </source>
</evidence>
<dbReference type="Pfam" id="PF00571">
    <property type="entry name" value="CBS"/>
    <property type="match status" value="2"/>
</dbReference>
<sequence>MIRFENVTKTFKQGDVIRDISFEIQDEEIVVLVGPSGCGKTTTLKMINKLVCPTSGKIFIDNKDIAQCDSVKLRRGMGYVIQKTGLFPHMTVKENIEVILQIEGMKPDKREHVTTEMMRIVGMDPDQYLYRYPGQLSGGQLQRIGVARAFASDPKIVLMDEPFSALDPITRAQLQSELISLQTRLKKTVVFVTHDMDEAVKIADRICIIQNGRIAQYDTPENILKYPANDYISDFVGKKRIWNTPQLIRVKDIMLKNLVVCTPDTSLAECAELMAKNRISMVPVTDSENRVQGIVLQSDLIKQSDRNRPVESIMVKDFPVITADESLLETLNYILKNKLDFVPVVEDGKHLIGLITSRNLMAVLSRQFVDREGVK</sequence>
<dbReference type="InterPro" id="IPR005892">
    <property type="entry name" value="Gly-betaine_transp_ATP-bd"/>
</dbReference>
<comment type="similarity">
    <text evidence="1 8">Belongs to the ABC transporter superfamily.</text>
</comment>
<dbReference type="InterPro" id="IPR003593">
    <property type="entry name" value="AAA+_ATPase"/>
</dbReference>
<dbReference type="InterPro" id="IPR000644">
    <property type="entry name" value="CBS_dom"/>
</dbReference>
<dbReference type="PANTHER" id="PTHR43869">
    <property type="entry name" value="GLYCINE BETAINE/PROLINE BETAINE TRANSPORT SYSTEM ATP-BINDING PROTEIN PROV"/>
    <property type="match status" value="1"/>
</dbReference>
<feature type="domain" description="ABC transporter" evidence="9">
    <location>
        <begin position="2"/>
        <end position="236"/>
    </location>
</feature>
<evidence type="ECO:0000313" key="12">
    <source>
        <dbReference type="Proteomes" id="UP001082703"/>
    </source>
</evidence>
<evidence type="ECO:0000256" key="1">
    <source>
        <dbReference type="ARBA" id="ARBA00005417"/>
    </source>
</evidence>
<keyword evidence="8" id="KW-0997">Cell inner membrane</keyword>
<dbReference type="InterPro" id="IPR046342">
    <property type="entry name" value="CBS_dom_sf"/>
</dbReference>
<dbReference type="PANTHER" id="PTHR43869:SF1">
    <property type="entry name" value="GLYCINE BETAINE_PROLINE BETAINE TRANSPORT SYSTEM ATP-BINDING PROTEIN PROV"/>
    <property type="match status" value="1"/>
</dbReference>
<reference evidence="11 12" key="1">
    <citation type="submission" date="2022-11" db="EMBL/GenBank/DDBJ databases">
        <authorList>
            <person name="Caiyu Z."/>
        </authorList>
    </citation>
    <scope>NUCLEOTIDE SEQUENCE [LARGE SCALE GENOMIC DNA]</scope>
    <source>
        <strain evidence="11 12">YR-4</strain>
    </source>
</reference>
<dbReference type="RefSeq" id="WP_268056858.1">
    <property type="nucleotide sequence ID" value="NZ_JAPOHA010000001.1"/>
</dbReference>
<dbReference type="SUPFAM" id="SSF54631">
    <property type="entry name" value="CBS-domain pair"/>
    <property type="match status" value="1"/>
</dbReference>
<evidence type="ECO:0000313" key="11">
    <source>
        <dbReference type="EMBL" id="MCY1712851.1"/>
    </source>
</evidence>
<accession>A0ABT4BPN5</accession>
<dbReference type="SMART" id="SM00382">
    <property type="entry name" value="AAA"/>
    <property type="match status" value="1"/>
</dbReference>
<dbReference type="PROSITE" id="PS00211">
    <property type="entry name" value="ABC_TRANSPORTER_1"/>
    <property type="match status" value="1"/>
</dbReference>
<proteinExistence type="inferred from homology"/>
<protein>
    <recommendedName>
        <fullName evidence="8">Quaternary amine transport ATP-binding protein</fullName>
        <ecNumber evidence="8">7.6.2.9</ecNumber>
    </recommendedName>
</protein>
<feature type="domain" description="CBS" evidence="10">
    <location>
        <begin position="314"/>
        <end position="371"/>
    </location>
</feature>
<organism evidence="11 12">
    <name type="scientific">Caproiciproducens galactitolivorans</name>
    <dbReference type="NCBI Taxonomy" id="642589"/>
    <lineage>
        <taxon>Bacteria</taxon>
        <taxon>Bacillati</taxon>
        <taxon>Bacillota</taxon>
        <taxon>Clostridia</taxon>
        <taxon>Eubacteriales</taxon>
        <taxon>Acutalibacteraceae</taxon>
        <taxon>Caproiciproducens</taxon>
    </lineage>
</organism>
<name>A0ABT4BPN5_9FIRM</name>
<keyword evidence="8" id="KW-1003">Cell membrane</keyword>
<feature type="domain" description="CBS" evidence="10">
    <location>
        <begin position="254"/>
        <end position="310"/>
    </location>
</feature>
<dbReference type="Gene3D" id="3.40.50.300">
    <property type="entry name" value="P-loop containing nucleotide triphosphate hydrolases"/>
    <property type="match status" value="1"/>
</dbReference>
<evidence type="ECO:0000256" key="6">
    <source>
        <dbReference type="ARBA" id="ARBA00023122"/>
    </source>
</evidence>
<evidence type="ECO:0000256" key="7">
    <source>
        <dbReference type="PROSITE-ProRule" id="PRU00703"/>
    </source>
</evidence>
<keyword evidence="2 8" id="KW-0813">Transport</keyword>
<evidence type="ECO:0000256" key="3">
    <source>
        <dbReference type="ARBA" id="ARBA00022741"/>
    </source>
</evidence>
<dbReference type="EMBL" id="JAPOHA010000001">
    <property type="protein sequence ID" value="MCY1712851.1"/>
    <property type="molecule type" value="Genomic_DNA"/>
</dbReference>
<keyword evidence="12" id="KW-1185">Reference proteome</keyword>
<comment type="catalytic activity">
    <reaction evidence="8">
        <text>a quaternary ammonium(out) + ATP + H2O = a quaternary ammonium(in) + ADP + phosphate + H(+)</text>
        <dbReference type="Rhea" id="RHEA:11036"/>
        <dbReference type="ChEBI" id="CHEBI:15377"/>
        <dbReference type="ChEBI" id="CHEBI:15378"/>
        <dbReference type="ChEBI" id="CHEBI:30616"/>
        <dbReference type="ChEBI" id="CHEBI:35267"/>
        <dbReference type="ChEBI" id="CHEBI:43474"/>
        <dbReference type="ChEBI" id="CHEBI:456216"/>
    </reaction>
</comment>
<dbReference type="InterPro" id="IPR051921">
    <property type="entry name" value="ABC_osmolyte_uptake_ATP-bind"/>
</dbReference>
<dbReference type="Proteomes" id="UP001082703">
    <property type="component" value="Unassembled WGS sequence"/>
</dbReference>
<evidence type="ECO:0000256" key="8">
    <source>
        <dbReference type="RuleBase" id="RU369116"/>
    </source>
</evidence>
<dbReference type="NCBIfam" id="TIGR01186">
    <property type="entry name" value="proV"/>
    <property type="match status" value="1"/>
</dbReference>
<evidence type="ECO:0000259" key="9">
    <source>
        <dbReference type="PROSITE" id="PS50893"/>
    </source>
</evidence>
<dbReference type="SMART" id="SM00116">
    <property type="entry name" value="CBS"/>
    <property type="match status" value="2"/>
</dbReference>
<comment type="subcellular location">
    <subcellularLocation>
        <location evidence="8">Cell inner membrane</location>
        <topology evidence="8">Peripheral membrane protein</topology>
    </subcellularLocation>
</comment>
<keyword evidence="8" id="KW-0472">Membrane</keyword>
<evidence type="ECO:0000259" key="10">
    <source>
        <dbReference type="PROSITE" id="PS51371"/>
    </source>
</evidence>
<comment type="subunit">
    <text evidence="8">The complex is probably composed of two ATP-binding proteins, two transmembrane proteins and a solute-binding protein.</text>
</comment>
<dbReference type="Gene3D" id="3.10.580.10">
    <property type="entry name" value="CBS-domain"/>
    <property type="match status" value="2"/>
</dbReference>
<dbReference type="GO" id="GO:0005524">
    <property type="term" value="F:ATP binding"/>
    <property type="evidence" value="ECO:0007669"/>
    <property type="project" value="UniProtKB-KW"/>
</dbReference>
<dbReference type="PROSITE" id="PS50893">
    <property type="entry name" value="ABC_TRANSPORTER_2"/>
    <property type="match status" value="1"/>
</dbReference>
<keyword evidence="4 8" id="KW-0067">ATP-binding</keyword>
<dbReference type="EC" id="7.6.2.9" evidence="8"/>
<dbReference type="SUPFAM" id="SSF52540">
    <property type="entry name" value="P-loop containing nucleoside triphosphate hydrolases"/>
    <property type="match status" value="1"/>
</dbReference>
<keyword evidence="6 7" id="KW-0129">CBS domain</keyword>
<comment type="caution">
    <text evidence="11">The sequence shown here is derived from an EMBL/GenBank/DDBJ whole genome shotgun (WGS) entry which is preliminary data.</text>
</comment>
<dbReference type="Pfam" id="PF00005">
    <property type="entry name" value="ABC_tran"/>
    <property type="match status" value="1"/>
</dbReference>
<gene>
    <name evidence="11" type="ORF">OUY18_01080</name>
</gene>
<dbReference type="InterPro" id="IPR003439">
    <property type="entry name" value="ABC_transporter-like_ATP-bd"/>
</dbReference>
<evidence type="ECO:0000256" key="5">
    <source>
        <dbReference type="ARBA" id="ARBA00022970"/>
    </source>
</evidence>
<dbReference type="InterPro" id="IPR027417">
    <property type="entry name" value="P-loop_NTPase"/>
</dbReference>
<keyword evidence="5" id="KW-0029">Amino-acid transport</keyword>
<dbReference type="InterPro" id="IPR017871">
    <property type="entry name" value="ABC_transporter-like_CS"/>
</dbReference>
<evidence type="ECO:0000256" key="4">
    <source>
        <dbReference type="ARBA" id="ARBA00022840"/>
    </source>
</evidence>